<dbReference type="CDD" id="cd17992">
    <property type="entry name" value="DEXHc_RecG"/>
    <property type="match status" value="1"/>
</dbReference>
<feature type="domain" description="Helicase C-terminal" evidence="17">
    <location>
        <begin position="482"/>
        <end position="628"/>
    </location>
</feature>
<evidence type="ECO:0000256" key="14">
    <source>
        <dbReference type="ARBA" id="ARBA00048988"/>
    </source>
</evidence>
<dbReference type="PANTHER" id="PTHR47964:SF1">
    <property type="entry name" value="ATP-DEPENDENT DNA HELICASE HOMOLOG RECG, CHLOROPLASTIC"/>
    <property type="match status" value="1"/>
</dbReference>
<evidence type="ECO:0000256" key="12">
    <source>
        <dbReference type="ARBA" id="ARBA00034617"/>
    </source>
</evidence>
<dbReference type="SMART" id="SM00490">
    <property type="entry name" value="HELICc"/>
    <property type="match status" value="1"/>
</dbReference>
<dbReference type="Gene3D" id="3.40.50.300">
    <property type="entry name" value="P-loop containing nucleotide triphosphate hydrolases"/>
    <property type="match status" value="2"/>
</dbReference>
<dbReference type="InterPro" id="IPR045562">
    <property type="entry name" value="RecG_dom3_C"/>
</dbReference>
<evidence type="ECO:0000313" key="19">
    <source>
        <dbReference type="Proteomes" id="UP001497493"/>
    </source>
</evidence>
<dbReference type="PROSITE" id="PS51192">
    <property type="entry name" value="HELICASE_ATP_BIND_1"/>
    <property type="match status" value="1"/>
</dbReference>
<feature type="domain" description="Helicase ATP-binding" evidence="16">
    <location>
        <begin position="284"/>
        <end position="449"/>
    </location>
</feature>
<protein>
    <recommendedName>
        <fullName evidence="2 15">ATP-dependent DNA helicase RecG</fullName>
        <ecNumber evidence="13 15">5.6.2.4</ecNumber>
    </recommendedName>
</protein>
<dbReference type="SUPFAM" id="SSF50249">
    <property type="entry name" value="Nucleic acid-binding proteins"/>
    <property type="match status" value="1"/>
</dbReference>
<evidence type="ECO:0000256" key="5">
    <source>
        <dbReference type="ARBA" id="ARBA00022801"/>
    </source>
</evidence>
<dbReference type="InterPro" id="IPR027417">
    <property type="entry name" value="P-loop_NTPase"/>
</dbReference>
<evidence type="ECO:0000256" key="6">
    <source>
        <dbReference type="ARBA" id="ARBA00022806"/>
    </source>
</evidence>
<dbReference type="InterPro" id="IPR004609">
    <property type="entry name" value="ATP-dep_DNA_helicase_RecG"/>
</dbReference>
<dbReference type="GO" id="GO:0004386">
    <property type="term" value="F:helicase activity"/>
    <property type="evidence" value="ECO:0007669"/>
    <property type="project" value="UniProtKB-KW"/>
</dbReference>
<gene>
    <name evidence="18" type="primary">recG</name>
    <name evidence="18" type="ORF">MECH1_V1_0891</name>
</gene>
<evidence type="ECO:0000256" key="13">
    <source>
        <dbReference type="ARBA" id="ARBA00034808"/>
    </source>
</evidence>
<evidence type="ECO:0000256" key="10">
    <source>
        <dbReference type="ARBA" id="ARBA00023204"/>
    </source>
</evidence>
<keyword evidence="8" id="KW-0238">DNA-binding</keyword>
<evidence type="ECO:0000256" key="11">
    <source>
        <dbReference type="ARBA" id="ARBA00023235"/>
    </source>
</evidence>
<dbReference type="RefSeq" id="WP_348759210.1">
    <property type="nucleotide sequence ID" value="NZ_OZ026884.1"/>
</dbReference>
<keyword evidence="11" id="KW-0413">Isomerase</keyword>
<evidence type="ECO:0000256" key="15">
    <source>
        <dbReference type="RuleBase" id="RU363016"/>
    </source>
</evidence>
<dbReference type="Pfam" id="PF00270">
    <property type="entry name" value="DEAD"/>
    <property type="match status" value="1"/>
</dbReference>
<keyword evidence="19" id="KW-1185">Reference proteome</keyword>
<keyword evidence="9 15" id="KW-0233">DNA recombination</keyword>
<dbReference type="InterPro" id="IPR011545">
    <property type="entry name" value="DEAD/DEAH_box_helicase_dom"/>
</dbReference>
<evidence type="ECO:0000256" key="4">
    <source>
        <dbReference type="ARBA" id="ARBA00022763"/>
    </source>
</evidence>
<dbReference type="NCBIfam" id="NF008165">
    <property type="entry name" value="PRK10917.1-3"/>
    <property type="match status" value="1"/>
</dbReference>
<dbReference type="NCBIfam" id="TIGR00643">
    <property type="entry name" value="recG"/>
    <property type="match status" value="1"/>
</dbReference>
<dbReference type="GO" id="GO:0016787">
    <property type="term" value="F:hydrolase activity"/>
    <property type="evidence" value="ECO:0007669"/>
    <property type="project" value="UniProtKB-KW"/>
</dbReference>
<sequence length="693" mass="76313">MAWHSGSPDTLPIASLKGVGAQTLARLQRLGLTTVQDLLFHLPFRYEDRTRILPLGSVKPGEPAQVEGQIELVEVLPKGRRALIVRIADGTGALHLRFFHYTAAQQGQFLRGRRLRCYGEVREGYFGPEITHPDYQFVAEGEAGRAEPHLTPVYPLTEGVHQKTLRRLIAQALDQSGAERLTDWLPEGLSPYPQLKLWQALRLLHRPPAGSSEASPELSAARERLAFEELLAHQLSLSRFRQRVRVQAAPALRGDPETLRRFVEHLPFALTGAQRRVIAEIEADLALARPMMRLVQGDVGSGKTVVAAAAALTALASGHQVAIMAPTELLAEQHCRSFRQWLDPLGVTIVLLSGRLKGEQRKSALEAVAQGRAGVAIGTHALFQERVVFHRLGLVIIDEQHRFGVHQRLALREKGSRGGIYPHQLIMTATPIPRTLAMLGYADLDLSLLDERPPGRIPVNTVVIPTARRADVVARIGDWVAKGRQVYWVCTLIEESELLQCQAAEKSARLLAEALPAVRVGLIHGRQKPADKEAVMQSFKAGAIDLLVATTVIEVGMDVPNASLMVIENAERLGLAQLHQLRGRVGRGPGEAHCVLLYQPPLSAAARERLAILRESDDGFVIAEKDLAIRGPGELLGTRQTGQIQFRIADLARDRALLEAVRQAAEALLRDYPERVEPLIRRWVGDAAHYAEA</sequence>
<dbReference type="NCBIfam" id="NF008166">
    <property type="entry name" value="PRK10917.1-4"/>
    <property type="match status" value="1"/>
</dbReference>
<dbReference type="SUPFAM" id="SSF52540">
    <property type="entry name" value="P-loop containing nucleoside triphosphate hydrolases"/>
    <property type="match status" value="2"/>
</dbReference>
<keyword evidence="6 15" id="KW-0347">Helicase</keyword>
<proteinExistence type="inferred from homology"/>
<evidence type="ECO:0000256" key="1">
    <source>
        <dbReference type="ARBA" id="ARBA00007504"/>
    </source>
</evidence>
<dbReference type="InterPro" id="IPR001650">
    <property type="entry name" value="Helicase_C-like"/>
</dbReference>
<reference evidence="18 19" key="1">
    <citation type="submission" date="2024-04" db="EMBL/GenBank/DDBJ databases">
        <authorList>
            <person name="Cremers G."/>
        </authorList>
    </citation>
    <scope>NUCLEOTIDE SEQUENCE [LARGE SCALE GENOMIC DNA]</scope>
    <source>
        <strain evidence="18">MeCH1-AG</strain>
    </source>
</reference>
<dbReference type="Pfam" id="PF19833">
    <property type="entry name" value="RecG_dom3_C"/>
    <property type="match status" value="1"/>
</dbReference>
<dbReference type="EC" id="5.6.2.4" evidence="13 15"/>
<name>A0ABP1C669_9GAMM</name>
<evidence type="ECO:0000256" key="8">
    <source>
        <dbReference type="ARBA" id="ARBA00023125"/>
    </source>
</evidence>
<organism evidence="18 19">
    <name type="scientific">Candidatus Methylocalor cossyra</name>
    <dbReference type="NCBI Taxonomy" id="3108543"/>
    <lineage>
        <taxon>Bacteria</taxon>
        <taxon>Pseudomonadati</taxon>
        <taxon>Pseudomonadota</taxon>
        <taxon>Gammaproteobacteria</taxon>
        <taxon>Methylococcales</taxon>
        <taxon>Methylococcaceae</taxon>
        <taxon>Candidatus Methylocalor</taxon>
    </lineage>
</organism>
<dbReference type="SMART" id="SM00487">
    <property type="entry name" value="DEXDc"/>
    <property type="match status" value="1"/>
</dbReference>
<comment type="function">
    <text evidence="15">Plays a critical role in recombination and DNA repair. Helps process Holliday junction intermediates to mature products by catalyzing branch migration. Has replication fork regression activity, unwinds stalled or blocked replication forks to make a HJ that can be resolved. Has a DNA unwinding activity characteristic of a DNA helicase with 3'-5' polarity.</text>
</comment>
<evidence type="ECO:0000259" key="16">
    <source>
        <dbReference type="PROSITE" id="PS51192"/>
    </source>
</evidence>
<keyword evidence="5 15" id="KW-0378">Hydrolase</keyword>
<keyword evidence="10 15" id="KW-0234">DNA repair</keyword>
<dbReference type="PROSITE" id="PS51194">
    <property type="entry name" value="HELICASE_CTER"/>
    <property type="match status" value="1"/>
</dbReference>
<keyword evidence="3 15" id="KW-0547">Nucleotide-binding</keyword>
<keyword evidence="7 15" id="KW-0067">ATP-binding</keyword>
<comment type="catalytic activity">
    <reaction evidence="12 15">
        <text>Couples ATP hydrolysis with the unwinding of duplex DNA by translocating in the 3'-5' direction.</text>
        <dbReference type="EC" id="5.6.2.4"/>
    </reaction>
</comment>
<dbReference type="PANTHER" id="PTHR47964">
    <property type="entry name" value="ATP-DEPENDENT DNA HELICASE HOMOLOG RECG, CHLOROPLASTIC"/>
    <property type="match status" value="1"/>
</dbReference>
<evidence type="ECO:0000256" key="7">
    <source>
        <dbReference type="ARBA" id="ARBA00022840"/>
    </source>
</evidence>
<dbReference type="InterPro" id="IPR033454">
    <property type="entry name" value="RecG_wedge"/>
</dbReference>
<evidence type="ECO:0000256" key="2">
    <source>
        <dbReference type="ARBA" id="ARBA00017846"/>
    </source>
</evidence>
<dbReference type="EMBL" id="OZ026884">
    <property type="protein sequence ID" value="CAL1239667.1"/>
    <property type="molecule type" value="Genomic_DNA"/>
</dbReference>
<dbReference type="Pfam" id="PF00271">
    <property type="entry name" value="Helicase_C"/>
    <property type="match status" value="1"/>
</dbReference>
<evidence type="ECO:0000256" key="9">
    <source>
        <dbReference type="ARBA" id="ARBA00023172"/>
    </source>
</evidence>
<comment type="catalytic activity">
    <reaction evidence="14 15">
        <text>ATP + H2O = ADP + phosphate + H(+)</text>
        <dbReference type="Rhea" id="RHEA:13065"/>
        <dbReference type="ChEBI" id="CHEBI:15377"/>
        <dbReference type="ChEBI" id="CHEBI:15378"/>
        <dbReference type="ChEBI" id="CHEBI:30616"/>
        <dbReference type="ChEBI" id="CHEBI:43474"/>
        <dbReference type="ChEBI" id="CHEBI:456216"/>
        <dbReference type="EC" id="5.6.2.4"/>
    </reaction>
</comment>
<comment type="similarity">
    <text evidence="1 15">Belongs to the helicase family. RecG subfamily.</text>
</comment>
<dbReference type="NCBIfam" id="NF008168">
    <property type="entry name" value="PRK10917.2-2"/>
    <property type="match status" value="1"/>
</dbReference>
<dbReference type="Pfam" id="PF17191">
    <property type="entry name" value="RecG_wedge"/>
    <property type="match status" value="1"/>
</dbReference>
<dbReference type="InterPro" id="IPR047112">
    <property type="entry name" value="RecG/Mfd"/>
</dbReference>
<dbReference type="CDD" id="cd04488">
    <property type="entry name" value="RecG_wedge_OBF"/>
    <property type="match status" value="1"/>
</dbReference>
<dbReference type="InterPro" id="IPR014001">
    <property type="entry name" value="Helicase_ATP-bd"/>
</dbReference>
<dbReference type="NCBIfam" id="NF008163">
    <property type="entry name" value="PRK10917.1-1"/>
    <property type="match status" value="1"/>
</dbReference>
<evidence type="ECO:0000313" key="18">
    <source>
        <dbReference type="EMBL" id="CAL1239667.1"/>
    </source>
</evidence>
<keyword evidence="4 15" id="KW-0227">DNA damage</keyword>
<dbReference type="Proteomes" id="UP001497493">
    <property type="component" value="Chromosome"/>
</dbReference>
<dbReference type="Gene3D" id="2.40.50.140">
    <property type="entry name" value="Nucleic acid-binding proteins"/>
    <property type="match status" value="1"/>
</dbReference>
<evidence type="ECO:0000256" key="3">
    <source>
        <dbReference type="ARBA" id="ARBA00022741"/>
    </source>
</evidence>
<dbReference type="InterPro" id="IPR012340">
    <property type="entry name" value="NA-bd_OB-fold"/>
</dbReference>
<evidence type="ECO:0000259" key="17">
    <source>
        <dbReference type="PROSITE" id="PS51194"/>
    </source>
</evidence>
<accession>A0ABP1C669</accession>